<proteinExistence type="predicted"/>
<evidence type="ECO:0000313" key="1">
    <source>
        <dbReference type="EMBL" id="DAE10617.1"/>
    </source>
</evidence>
<reference evidence="1" key="1">
    <citation type="journal article" date="2021" name="Proc. Natl. Acad. Sci. U.S.A.">
        <title>A Catalog of Tens of Thousands of Viruses from Human Metagenomes Reveals Hidden Associations with Chronic Diseases.</title>
        <authorList>
            <person name="Tisza M.J."/>
            <person name="Buck C.B."/>
        </authorList>
    </citation>
    <scope>NUCLEOTIDE SEQUENCE</scope>
    <source>
        <strain evidence="1">CtUPB15</strain>
    </source>
</reference>
<sequence>MYIFVDKLVDADKPYKYGVSSYLSTVHIKYIRNKK</sequence>
<protein>
    <submittedName>
        <fullName evidence="1">Uncharacterized protein</fullName>
    </submittedName>
</protein>
<accession>A0A8S5PVM6</accession>
<organism evidence="1">
    <name type="scientific">Myoviridae sp. ctUPB15</name>
    <dbReference type="NCBI Taxonomy" id="2825116"/>
    <lineage>
        <taxon>Viruses</taxon>
        <taxon>Duplodnaviria</taxon>
        <taxon>Heunggongvirae</taxon>
        <taxon>Uroviricota</taxon>
        <taxon>Caudoviricetes</taxon>
    </lineage>
</organism>
<name>A0A8S5PVM6_9CAUD</name>
<dbReference type="EMBL" id="BK015516">
    <property type="protein sequence ID" value="DAE10617.1"/>
    <property type="molecule type" value="Genomic_DNA"/>
</dbReference>